<keyword evidence="4" id="KW-1185">Reference proteome</keyword>
<protein>
    <submittedName>
        <fullName evidence="3">Uncharacterized protein</fullName>
    </submittedName>
</protein>
<reference evidence="3" key="2">
    <citation type="submission" date="2020-09" db="EMBL/GenBank/DDBJ databases">
        <authorList>
            <person name="Sun Q."/>
            <person name="Kim S."/>
        </authorList>
    </citation>
    <scope>NUCLEOTIDE SEQUENCE</scope>
    <source>
        <strain evidence="3">KCTC 12711</strain>
    </source>
</reference>
<gene>
    <name evidence="3" type="ORF">GCM10008090_29450</name>
</gene>
<name>A0A918VPR7_9GAMM</name>
<feature type="signal peptide" evidence="2">
    <location>
        <begin position="1"/>
        <end position="23"/>
    </location>
</feature>
<dbReference type="AlphaFoldDB" id="A0A918VPR7"/>
<evidence type="ECO:0000256" key="1">
    <source>
        <dbReference type="SAM" id="MobiDB-lite"/>
    </source>
</evidence>
<evidence type="ECO:0000313" key="4">
    <source>
        <dbReference type="Proteomes" id="UP000614811"/>
    </source>
</evidence>
<organism evidence="3 4">
    <name type="scientific">Arenicella chitinivorans</name>
    <dbReference type="NCBI Taxonomy" id="1329800"/>
    <lineage>
        <taxon>Bacteria</taxon>
        <taxon>Pseudomonadati</taxon>
        <taxon>Pseudomonadota</taxon>
        <taxon>Gammaproteobacteria</taxon>
        <taxon>Arenicellales</taxon>
        <taxon>Arenicellaceae</taxon>
        <taxon>Arenicella</taxon>
    </lineage>
</organism>
<evidence type="ECO:0000256" key="2">
    <source>
        <dbReference type="SAM" id="SignalP"/>
    </source>
</evidence>
<comment type="caution">
    <text evidence="3">The sequence shown here is derived from an EMBL/GenBank/DDBJ whole genome shotgun (WGS) entry which is preliminary data.</text>
</comment>
<evidence type="ECO:0000313" key="3">
    <source>
        <dbReference type="EMBL" id="GHA17852.1"/>
    </source>
</evidence>
<feature type="compositionally biased region" description="Basic and acidic residues" evidence="1">
    <location>
        <begin position="348"/>
        <end position="359"/>
    </location>
</feature>
<reference evidence="3" key="1">
    <citation type="journal article" date="2014" name="Int. J. Syst. Evol. Microbiol.">
        <title>Complete genome sequence of Corynebacterium casei LMG S-19264T (=DSM 44701T), isolated from a smear-ripened cheese.</title>
        <authorList>
            <consortium name="US DOE Joint Genome Institute (JGI-PGF)"/>
            <person name="Walter F."/>
            <person name="Albersmeier A."/>
            <person name="Kalinowski J."/>
            <person name="Ruckert C."/>
        </authorList>
    </citation>
    <scope>NUCLEOTIDE SEQUENCE</scope>
    <source>
        <strain evidence="3">KCTC 12711</strain>
    </source>
</reference>
<proteinExistence type="predicted"/>
<dbReference type="Proteomes" id="UP000614811">
    <property type="component" value="Unassembled WGS sequence"/>
</dbReference>
<dbReference type="RefSeq" id="WP_189402468.1">
    <property type="nucleotide sequence ID" value="NZ_BMXA01000006.1"/>
</dbReference>
<keyword evidence="2" id="KW-0732">Signal</keyword>
<dbReference type="EMBL" id="BMXA01000006">
    <property type="protein sequence ID" value="GHA17852.1"/>
    <property type="molecule type" value="Genomic_DNA"/>
</dbReference>
<feature type="region of interest" description="Disordered" evidence="1">
    <location>
        <begin position="348"/>
        <end position="381"/>
    </location>
</feature>
<sequence>MRRILYLWMMAMSLMLGTQSAQAQEILLDQMQSAAGLKLFPLYGDTKSYVYMPDKIAIPEGADGKKQFSFLKFVNDDAGSGDGGIQNVDGGGLVTFLVNFEVPDQTVQRAQSELQQKVPGAKVIGPLSYRSGTFALVSEFQQEDGDWAKRVLGLGKAPVMEGHKAAVSIRLTKTGATILWESFKQSASNINVSFEMIIAGYRNPYEARMTAWWERIAKNKALNVGLRTDYLGVDIQNIMKELKDTGAIELEVKGEDAKLDRLWEMAYGKLAAQMFEQDNDPTTLATLQDDPNAFSNFDRADQFNADVRDRIAAENKAELQRVAEDRKRLERHGETWPFLAEIAKEDYNTDGKSDEDAKPQEGNPDQSGPSGAVPAPSKANLKTPPSFALLASYRKKQFKKSGKFELNFKKWTTDTQSMRFDENIGGFGKRMFNDPSHFRVINLNDPAYKIREILVQLDGQDSADFDKFVNFVTVQIRKTHQDGFKHVEELKINQQNFNQAANNFTMKYGYHGDQDRARWLDYEYRINWNLYGGASWSSDWQSTNDFIIPVVPPHQYREVVVEADPAVFSDAGVRLATVEFKSDLFGKQDTQSVSLKTTGDGTLSKTIRYAHEPNDYGYLYDISWLKRGNVQLKRTDIQGNAEFIFADELPEEE</sequence>
<accession>A0A918VPR7</accession>
<feature type="chain" id="PRO_5037594398" evidence="2">
    <location>
        <begin position="24"/>
        <end position="653"/>
    </location>
</feature>